<comment type="caution">
    <text evidence="2">The sequence shown here is derived from an EMBL/GenBank/DDBJ whole genome shotgun (WGS) entry which is preliminary data.</text>
</comment>
<dbReference type="GO" id="GO:0007035">
    <property type="term" value="P:vacuolar acidification"/>
    <property type="evidence" value="ECO:0007669"/>
    <property type="project" value="TreeGrafter"/>
</dbReference>
<sequence length="178" mass="18847">MNLHQVLTGAVNPGDNCFAVGNINDEPFTAYASGCDIVILGSDFQRLQIIPGAKHGNIQVGCVDCSLLGGQVAASYGNVVCVFEPVRLLSPKGKTSAKLSYQWQKSGQFVLQSVAHNLAWDPTGRRLLTGSSSLQLWSGSGSDPEDEQADTPIRAPRRHGDVSGNASKVLEGLCCESC</sequence>
<feature type="region of interest" description="Disordered" evidence="1">
    <location>
        <begin position="136"/>
        <end position="163"/>
    </location>
</feature>
<evidence type="ECO:0000313" key="3">
    <source>
        <dbReference type="Proteomes" id="UP001044222"/>
    </source>
</evidence>
<dbReference type="AlphaFoldDB" id="A0A9D3M3Y4"/>
<dbReference type="InterPro" id="IPR036322">
    <property type="entry name" value="WD40_repeat_dom_sf"/>
</dbReference>
<proteinExistence type="predicted"/>
<dbReference type="PANTHER" id="PTHR13950:SF12">
    <property type="entry name" value="DMX-LIKE PROTEIN 1"/>
    <property type="match status" value="1"/>
</dbReference>
<dbReference type="EMBL" id="JAFIRN010000010">
    <property type="protein sequence ID" value="KAG5841431.1"/>
    <property type="molecule type" value="Genomic_DNA"/>
</dbReference>
<dbReference type="SUPFAM" id="SSF50978">
    <property type="entry name" value="WD40 repeat-like"/>
    <property type="match status" value="1"/>
</dbReference>
<name>A0A9D3M3Y4_ANGAN</name>
<organism evidence="2 3">
    <name type="scientific">Anguilla anguilla</name>
    <name type="common">European freshwater eel</name>
    <name type="synonym">Muraena anguilla</name>
    <dbReference type="NCBI Taxonomy" id="7936"/>
    <lineage>
        <taxon>Eukaryota</taxon>
        <taxon>Metazoa</taxon>
        <taxon>Chordata</taxon>
        <taxon>Craniata</taxon>
        <taxon>Vertebrata</taxon>
        <taxon>Euteleostomi</taxon>
        <taxon>Actinopterygii</taxon>
        <taxon>Neopterygii</taxon>
        <taxon>Teleostei</taxon>
        <taxon>Anguilliformes</taxon>
        <taxon>Anguillidae</taxon>
        <taxon>Anguilla</taxon>
    </lineage>
</organism>
<evidence type="ECO:0000256" key="1">
    <source>
        <dbReference type="SAM" id="MobiDB-lite"/>
    </source>
</evidence>
<keyword evidence="3" id="KW-1185">Reference proteome</keyword>
<protein>
    <submittedName>
        <fullName evidence="2">Uncharacterized protein</fullName>
    </submittedName>
</protein>
<gene>
    <name evidence="2" type="ORF">ANANG_G00199440</name>
</gene>
<dbReference type="Proteomes" id="UP001044222">
    <property type="component" value="Chromosome 10"/>
</dbReference>
<reference evidence="2" key="1">
    <citation type="submission" date="2021-01" db="EMBL/GenBank/DDBJ databases">
        <title>A chromosome-scale assembly of European eel, Anguilla anguilla.</title>
        <authorList>
            <person name="Henkel C."/>
            <person name="Jong-Raadsen S.A."/>
            <person name="Dufour S."/>
            <person name="Weltzien F.-A."/>
            <person name="Palstra A.P."/>
            <person name="Pelster B."/>
            <person name="Spaink H.P."/>
            <person name="Van Den Thillart G.E."/>
            <person name="Jansen H."/>
            <person name="Zahm M."/>
            <person name="Klopp C."/>
            <person name="Cedric C."/>
            <person name="Louis A."/>
            <person name="Berthelot C."/>
            <person name="Parey E."/>
            <person name="Roest Crollius H."/>
            <person name="Montfort J."/>
            <person name="Robinson-Rechavi M."/>
            <person name="Bucao C."/>
            <person name="Bouchez O."/>
            <person name="Gislard M."/>
            <person name="Lluch J."/>
            <person name="Milhes M."/>
            <person name="Lampietro C."/>
            <person name="Lopez Roques C."/>
            <person name="Donnadieu C."/>
            <person name="Braasch I."/>
            <person name="Desvignes T."/>
            <person name="Postlethwait J."/>
            <person name="Bobe J."/>
            <person name="Guiguen Y."/>
            <person name="Dirks R."/>
        </authorList>
    </citation>
    <scope>NUCLEOTIDE SEQUENCE</scope>
    <source>
        <strain evidence="2">Tag_6206</strain>
        <tissue evidence="2">Liver</tissue>
    </source>
</reference>
<dbReference type="PANTHER" id="PTHR13950">
    <property type="entry name" value="RABCONNECTIN-RELATED"/>
    <property type="match status" value="1"/>
</dbReference>
<dbReference type="GO" id="GO:0043291">
    <property type="term" value="C:RAVE complex"/>
    <property type="evidence" value="ECO:0007669"/>
    <property type="project" value="TreeGrafter"/>
</dbReference>
<dbReference type="InterPro" id="IPR052208">
    <property type="entry name" value="DmX-like/RAVE_component"/>
</dbReference>
<accession>A0A9D3M3Y4</accession>
<evidence type="ECO:0000313" key="2">
    <source>
        <dbReference type="EMBL" id="KAG5841431.1"/>
    </source>
</evidence>